<evidence type="ECO:0000256" key="9">
    <source>
        <dbReference type="PROSITE-ProRule" id="PRU00169"/>
    </source>
</evidence>
<gene>
    <name evidence="15" type="ORF">ABID19_003034</name>
</gene>
<keyword evidence="7" id="KW-0067">ATP-binding</keyword>
<feature type="domain" description="PAC" evidence="14">
    <location>
        <begin position="85"/>
        <end position="137"/>
    </location>
</feature>
<keyword evidence="4" id="KW-0808">Transferase</keyword>
<dbReference type="NCBIfam" id="TIGR00229">
    <property type="entry name" value="sensory_box"/>
    <property type="match status" value="2"/>
</dbReference>
<protein>
    <recommendedName>
        <fullName evidence="2">histidine kinase</fullName>
        <ecNumber evidence="2">2.7.13.3</ecNumber>
    </recommendedName>
</protein>
<dbReference type="InterPro" id="IPR004358">
    <property type="entry name" value="Sig_transdc_His_kin-like_C"/>
</dbReference>
<reference evidence="15 16" key="1">
    <citation type="submission" date="2024-06" db="EMBL/GenBank/DDBJ databases">
        <title>Genomic Encyclopedia of Type Strains, Phase IV (KMG-IV): sequencing the most valuable type-strain genomes for metagenomic binning, comparative biology and taxonomic classification.</title>
        <authorList>
            <person name="Goeker M."/>
        </authorList>
    </citation>
    <scope>NUCLEOTIDE SEQUENCE [LARGE SCALE GENOMIC DNA]</scope>
    <source>
        <strain evidence="15 16">DSM 100022</strain>
    </source>
</reference>
<keyword evidence="3 9" id="KW-0597">Phosphoprotein</keyword>
<evidence type="ECO:0000256" key="3">
    <source>
        <dbReference type="ARBA" id="ARBA00022553"/>
    </source>
</evidence>
<dbReference type="Gene3D" id="3.30.450.20">
    <property type="entry name" value="PAS domain"/>
    <property type="match status" value="2"/>
</dbReference>
<dbReference type="InterPro" id="IPR036097">
    <property type="entry name" value="HisK_dim/P_sf"/>
</dbReference>
<dbReference type="InterPro" id="IPR005467">
    <property type="entry name" value="His_kinase_dom"/>
</dbReference>
<feature type="domain" description="PAS" evidence="13">
    <location>
        <begin position="138"/>
        <end position="211"/>
    </location>
</feature>
<dbReference type="InterPro" id="IPR000700">
    <property type="entry name" value="PAS-assoc_C"/>
</dbReference>
<dbReference type="PROSITE" id="PS50110">
    <property type="entry name" value="RESPONSE_REGULATORY"/>
    <property type="match status" value="1"/>
</dbReference>
<evidence type="ECO:0000259" key="14">
    <source>
        <dbReference type="PROSITE" id="PS50113"/>
    </source>
</evidence>
<dbReference type="InterPro" id="IPR011006">
    <property type="entry name" value="CheY-like_superfamily"/>
</dbReference>
<feature type="domain" description="PAS" evidence="13">
    <location>
        <begin position="10"/>
        <end position="83"/>
    </location>
</feature>
<dbReference type="PANTHER" id="PTHR43065:SF49">
    <property type="entry name" value="HISTIDINE KINASE"/>
    <property type="match status" value="1"/>
</dbReference>
<dbReference type="Pfam" id="PF13426">
    <property type="entry name" value="PAS_9"/>
    <property type="match status" value="1"/>
</dbReference>
<dbReference type="Gene3D" id="3.40.50.2300">
    <property type="match status" value="1"/>
</dbReference>
<dbReference type="InterPro" id="IPR003661">
    <property type="entry name" value="HisK_dim/P_dom"/>
</dbReference>
<dbReference type="InterPro" id="IPR001789">
    <property type="entry name" value="Sig_transdc_resp-reg_receiver"/>
</dbReference>
<sequence length="637" mass="70429">MIQRTTNIGDEDRYRTLVQAVTDYAIYMLDPSGIVNSWNAGAERFKGYFSGEIIGQHFSLFYTAEDRESGLPAQALEIAAREGKFESEGWRVRRDGTRFWAHVVIDPIRDPSGQLTGFAKVTRDLTERKKAEEELRKSQEQFQRLIQGVTDYAIYMLDPEGIITSWNSGAERIKGYSADEIIGKHFSQFYTPEDRERGSPQRALETAARDGRVEREGWRVRKDGTRFWSHVVIDAIRDEDGKILGFAKITRDITERKKAQESLDQAREALFHSQKMDAIGKLTGGVAHDFNNLLMAVLGSLALLRKRLPADPQLLRLLDNAVLGAQRGASLTQRMLAFARRQQLDPKPVEIIGLIQGMKELLERSLGSRAIIETKFPLSLNQVMVDESQIELALLNLCVNARDAMPDGGTILISAREESIGQSQDAGLAPGQYVCLSITDTGEGMDEETLARATEPFFTTKGVGKGTGLGLSMVHGMMEQMGGRLLLRSRKGAGTTAEMWLPVAATTSDLAREQDVLSQQTTEVAPLRILAVDDDALVLLNTAAMLEDLGHTVAEAHSAMAALRLLEEQSFDLVITDHAMPKMTGLQLFDAIKDKWPNVPVIIATGYAELPGAREMKILSKPFTEHELASAIASTAV</sequence>
<proteinExistence type="predicted"/>
<organism evidence="15 16">
    <name type="scientific">Mesorhizobium robiniae</name>
    <dbReference type="NCBI Taxonomy" id="559315"/>
    <lineage>
        <taxon>Bacteria</taxon>
        <taxon>Pseudomonadati</taxon>
        <taxon>Pseudomonadota</taxon>
        <taxon>Alphaproteobacteria</taxon>
        <taxon>Hyphomicrobiales</taxon>
        <taxon>Phyllobacteriaceae</taxon>
        <taxon>Mesorhizobium</taxon>
    </lineage>
</organism>
<comment type="caution">
    <text evidence="15">The sequence shown here is derived from an EMBL/GenBank/DDBJ whole genome shotgun (WGS) entry which is preliminary data.</text>
</comment>
<evidence type="ECO:0000313" key="15">
    <source>
        <dbReference type="EMBL" id="MET3580003.1"/>
    </source>
</evidence>
<dbReference type="InterPro" id="IPR036890">
    <property type="entry name" value="HATPase_C_sf"/>
</dbReference>
<evidence type="ECO:0000259" key="13">
    <source>
        <dbReference type="PROSITE" id="PS50112"/>
    </source>
</evidence>
<accession>A0ABV2GNY5</accession>
<dbReference type="Proteomes" id="UP001549204">
    <property type="component" value="Unassembled WGS sequence"/>
</dbReference>
<dbReference type="PROSITE" id="PS50109">
    <property type="entry name" value="HIS_KIN"/>
    <property type="match status" value="1"/>
</dbReference>
<evidence type="ECO:0000256" key="2">
    <source>
        <dbReference type="ARBA" id="ARBA00012438"/>
    </source>
</evidence>
<dbReference type="SMART" id="SM00387">
    <property type="entry name" value="HATPase_c"/>
    <property type="match status" value="1"/>
</dbReference>
<evidence type="ECO:0000256" key="1">
    <source>
        <dbReference type="ARBA" id="ARBA00000085"/>
    </source>
</evidence>
<dbReference type="SMART" id="SM00388">
    <property type="entry name" value="HisKA"/>
    <property type="match status" value="1"/>
</dbReference>
<feature type="domain" description="Response regulatory" evidence="12">
    <location>
        <begin position="528"/>
        <end position="636"/>
    </location>
</feature>
<dbReference type="Gene3D" id="1.10.287.130">
    <property type="match status" value="1"/>
</dbReference>
<dbReference type="SUPFAM" id="SSF52172">
    <property type="entry name" value="CheY-like"/>
    <property type="match status" value="1"/>
</dbReference>
<feature type="coiled-coil region" evidence="10">
    <location>
        <begin position="121"/>
        <end position="148"/>
    </location>
</feature>
<evidence type="ECO:0000259" key="12">
    <source>
        <dbReference type="PROSITE" id="PS50110"/>
    </source>
</evidence>
<evidence type="ECO:0000256" key="5">
    <source>
        <dbReference type="ARBA" id="ARBA00022741"/>
    </source>
</evidence>
<dbReference type="InterPro" id="IPR000014">
    <property type="entry name" value="PAS"/>
</dbReference>
<evidence type="ECO:0000256" key="6">
    <source>
        <dbReference type="ARBA" id="ARBA00022777"/>
    </source>
</evidence>
<evidence type="ECO:0000259" key="11">
    <source>
        <dbReference type="PROSITE" id="PS50109"/>
    </source>
</evidence>
<dbReference type="InterPro" id="IPR003594">
    <property type="entry name" value="HATPase_dom"/>
</dbReference>
<evidence type="ECO:0000256" key="4">
    <source>
        <dbReference type="ARBA" id="ARBA00022679"/>
    </source>
</evidence>
<dbReference type="Pfam" id="PF00072">
    <property type="entry name" value="Response_reg"/>
    <property type="match status" value="1"/>
</dbReference>
<dbReference type="PROSITE" id="PS50112">
    <property type="entry name" value="PAS"/>
    <property type="match status" value="2"/>
</dbReference>
<dbReference type="SUPFAM" id="SSF55874">
    <property type="entry name" value="ATPase domain of HSP90 chaperone/DNA topoisomerase II/histidine kinase"/>
    <property type="match status" value="1"/>
</dbReference>
<dbReference type="EC" id="2.7.13.3" evidence="2"/>
<dbReference type="SUPFAM" id="SSF55785">
    <property type="entry name" value="PYP-like sensor domain (PAS domain)"/>
    <property type="match status" value="2"/>
</dbReference>
<dbReference type="InterPro" id="IPR013767">
    <property type="entry name" value="PAS_fold"/>
</dbReference>
<dbReference type="Pfam" id="PF02518">
    <property type="entry name" value="HATPase_c"/>
    <property type="match status" value="1"/>
</dbReference>
<evidence type="ECO:0000313" key="16">
    <source>
        <dbReference type="Proteomes" id="UP001549204"/>
    </source>
</evidence>
<keyword evidence="5" id="KW-0547">Nucleotide-binding</keyword>
<dbReference type="SMART" id="SM00086">
    <property type="entry name" value="PAC"/>
    <property type="match status" value="2"/>
</dbReference>
<dbReference type="Pfam" id="PF00512">
    <property type="entry name" value="HisKA"/>
    <property type="match status" value="1"/>
</dbReference>
<feature type="modified residue" description="4-aspartylphosphate" evidence="9">
    <location>
        <position position="577"/>
    </location>
</feature>
<dbReference type="SMART" id="SM00091">
    <property type="entry name" value="PAS"/>
    <property type="match status" value="2"/>
</dbReference>
<feature type="domain" description="PAC" evidence="14">
    <location>
        <begin position="213"/>
        <end position="265"/>
    </location>
</feature>
<keyword evidence="16" id="KW-1185">Reference proteome</keyword>
<name>A0ABV2GNY5_9HYPH</name>
<dbReference type="PANTHER" id="PTHR43065">
    <property type="entry name" value="SENSOR HISTIDINE KINASE"/>
    <property type="match status" value="1"/>
</dbReference>
<keyword evidence="10" id="KW-0175">Coiled coil</keyword>
<dbReference type="EMBL" id="JBEPMC010000004">
    <property type="protein sequence ID" value="MET3580003.1"/>
    <property type="molecule type" value="Genomic_DNA"/>
</dbReference>
<dbReference type="SMART" id="SM00448">
    <property type="entry name" value="REC"/>
    <property type="match status" value="1"/>
</dbReference>
<dbReference type="PROSITE" id="PS50113">
    <property type="entry name" value="PAC"/>
    <property type="match status" value="2"/>
</dbReference>
<dbReference type="Pfam" id="PF00989">
    <property type="entry name" value="PAS"/>
    <property type="match status" value="1"/>
</dbReference>
<keyword evidence="8" id="KW-0902">Two-component regulatory system</keyword>
<comment type="catalytic activity">
    <reaction evidence="1">
        <text>ATP + protein L-histidine = ADP + protein N-phospho-L-histidine.</text>
        <dbReference type="EC" id="2.7.13.3"/>
    </reaction>
</comment>
<feature type="domain" description="Histidine kinase" evidence="11">
    <location>
        <begin position="285"/>
        <end position="505"/>
    </location>
</feature>
<dbReference type="InterPro" id="IPR035965">
    <property type="entry name" value="PAS-like_dom_sf"/>
</dbReference>
<dbReference type="InterPro" id="IPR001610">
    <property type="entry name" value="PAC"/>
</dbReference>
<dbReference type="PRINTS" id="PR00344">
    <property type="entry name" value="BCTRLSENSOR"/>
</dbReference>
<dbReference type="CDD" id="cd00130">
    <property type="entry name" value="PAS"/>
    <property type="match status" value="2"/>
</dbReference>
<evidence type="ECO:0000256" key="7">
    <source>
        <dbReference type="ARBA" id="ARBA00022840"/>
    </source>
</evidence>
<dbReference type="Gene3D" id="3.30.565.10">
    <property type="entry name" value="Histidine kinase-like ATPase, C-terminal domain"/>
    <property type="match status" value="1"/>
</dbReference>
<evidence type="ECO:0000256" key="8">
    <source>
        <dbReference type="ARBA" id="ARBA00023012"/>
    </source>
</evidence>
<evidence type="ECO:0000256" key="10">
    <source>
        <dbReference type="SAM" id="Coils"/>
    </source>
</evidence>
<keyword evidence="6" id="KW-0418">Kinase</keyword>
<dbReference type="SUPFAM" id="SSF47384">
    <property type="entry name" value="Homodimeric domain of signal transducing histidine kinase"/>
    <property type="match status" value="1"/>
</dbReference>